<dbReference type="CDD" id="cd07043">
    <property type="entry name" value="STAS_anti-anti-sigma_factors"/>
    <property type="match status" value="1"/>
</dbReference>
<accession>A0A918RFP0</accession>
<evidence type="ECO:0000313" key="2">
    <source>
        <dbReference type="EMBL" id="GGZ96938.1"/>
    </source>
</evidence>
<organism evidence="2 3">
    <name type="scientific">Streptomyces echinoruber</name>
    <dbReference type="NCBI Taxonomy" id="68898"/>
    <lineage>
        <taxon>Bacteria</taxon>
        <taxon>Bacillati</taxon>
        <taxon>Actinomycetota</taxon>
        <taxon>Actinomycetes</taxon>
        <taxon>Kitasatosporales</taxon>
        <taxon>Streptomycetaceae</taxon>
        <taxon>Streptomyces</taxon>
    </lineage>
</organism>
<dbReference type="SUPFAM" id="SSF52091">
    <property type="entry name" value="SpoIIaa-like"/>
    <property type="match status" value="1"/>
</dbReference>
<dbReference type="Gene3D" id="3.30.750.24">
    <property type="entry name" value="STAS domain"/>
    <property type="match status" value="1"/>
</dbReference>
<dbReference type="AlphaFoldDB" id="A0A918RFP0"/>
<dbReference type="Pfam" id="PF01740">
    <property type="entry name" value="STAS"/>
    <property type="match status" value="1"/>
</dbReference>
<dbReference type="InterPro" id="IPR036513">
    <property type="entry name" value="STAS_dom_sf"/>
</dbReference>
<comment type="caution">
    <text evidence="2">The sequence shown here is derived from an EMBL/GenBank/DDBJ whole genome shotgun (WGS) entry which is preliminary data.</text>
</comment>
<evidence type="ECO:0000313" key="3">
    <source>
        <dbReference type="Proteomes" id="UP000623010"/>
    </source>
</evidence>
<keyword evidence="3" id="KW-1185">Reference proteome</keyword>
<gene>
    <name evidence="2" type="ORF">GCM10010389_40310</name>
</gene>
<evidence type="ECO:0000259" key="1">
    <source>
        <dbReference type="PROSITE" id="PS50801"/>
    </source>
</evidence>
<dbReference type="EMBL" id="BMWH01000016">
    <property type="protein sequence ID" value="GGZ96938.1"/>
    <property type="molecule type" value="Genomic_DNA"/>
</dbReference>
<reference evidence="2" key="2">
    <citation type="submission" date="2020-09" db="EMBL/GenBank/DDBJ databases">
        <authorList>
            <person name="Sun Q."/>
            <person name="Ohkuma M."/>
        </authorList>
    </citation>
    <scope>NUCLEOTIDE SEQUENCE</scope>
    <source>
        <strain evidence="2">JCM 5016</strain>
    </source>
</reference>
<dbReference type="InterPro" id="IPR002645">
    <property type="entry name" value="STAS_dom"/>
</dbReference>
<protein>
    <submittedName>
        <fullName evidence="2">Sulfate transporter</fullName>
    </submittedName>
</protein>
<sequence length="115" mass="12545">MTTLQPPPFRLTVDTGTASAVVRVTGALAYGTHDQLVRTVTALLLRGRAARHPVTELRLDFSGLRDIDSFGLSALLLVRRRADEAGVALRLDARPAVMDRLLEMTGTLEYLTASR</sequence>
<name>A0A918RFP0_9ACTN</name>
<reference evidence="2" key="1">
    <citation type="journal article" date="2014" name="Int. J. Syst. Evol. Microbiol.">
        <title>Complete genome sequence of Corynebacterium casei LMG S-19264T (=DSM 44701T), isolated from a smear-ripened cheese.</title>
        <authorList>
            <consortium name="US DOE Joint Genome Institute (JGI-PGF)"/>
            <person name="Walter F."/>
            <person name="Albersmeier A."/>
            <person name="Kalinowski J."/>
            <person name="Ruckert C."/>
        </authorList>
    </citation>
    <scope>NUCLEOTIDE SEQUENCE</scope>
    <source>
        <strain evidence="2">JCM 5016</strain>
    </source>
</reference>
<feature type="domain" description="STAS" evidence="1">
    <location>
        <begin position="9"/>
        <end position="115"/>
    </location>
</feature>
<proteinExistence type="predicted"/>
<dbReference type="RefSeq" id="WP_190058836.1">
    <property type="nucleotide sequence ID" value="NZ_BMWH01000016.1"/>
</dbReference>
<dbReference type="PROSITE" id="PS50801">
    <property type="entry name" value="STAS"/>
    <property type="match status" value="1"/>
</dbReference>
<dbReference type="Proteomes" id="UP000623010">
    <property type="component" value="Unassembled WGS sequence"/>
</dbReference>